<feature type="transmembrane region" description="Helical" evidence="1">
    <location>
        <begin position="61"/>
        <end position="79"/>
    </location>
</feature>
<accession>A0ABX0H5L9</accession>
<dbReference type="InterPro" id="IPR025635">
    <property type="entry name" value="DUF4293"/>
</dbReference>
<dbReference type="RefSeq" id="WP_166142524.1">
    <property type="nucleotide sequence ID" value="NZ_JAANYN010000001.1"/>
</dbReference>
<protein>
    <submittedName>
        <fullName evidence="2">DUF4293 domain-containing protein</fullName>
    </submittedName>
</protein>
<dbReference type="Pfam" id="PF14126">
    <property type="entry name" value="DUF4293"/>
    <property type="match status" value="1"/>
</dbReference>
<keyword evidence="3" id="KW-1185">Reference proteome</keyword>
<evidence type="ECO:0000256" key="1">
    <source>
        <dbReference type="SAM" id="Phobius"/>
    </source>
</evidence>
<keyword evidence="1" id="KW-0812">Transmembrane</keyword>
<gene>
    <name evidence="2" type="ORF">G9Q97_01775</name>
</gene>
<dbReference type="Proteomes" id="UP000649799">
    <property type="component" value="Unassembled WGS sequence"/>
</dbReference>
<evidence type="ECO:0000313" key="2">
    <source>
        <dbReference type="EMBL" id="NHE55537.1"/>
    </source>
</evidence>
<feature type="transmembrane region" description="Helical" evidence="1">
    <location>
        <begin position="7"/>
        <end position="27"/>
    </location>
</feature>
<keyword evidence="1" id="KW-1133">Transmembrane helix</keyword>
<dbReference type="EMBL" id="JAANYN010000001">
    <property type="protein sequence ID" value="NHE55537.1"/>
    <property type="molecule type" value="Genomic_DNA"/>
</dbReference>
<proteinExistence type="predicted"/>
<evidence type="ECO:0000313" key="3">
    <source>
        <dbReference type="Proteomes" id="UP000649799"/>
    </source>
</evidence>
<name>A0ABX0H5L9_9BACT</name>
<reference evidence="2 3" key="1">
    <citation type="submission" date="2020-03" db="EMBL/GenBank/DDBJ databases">
        <title>Cyclobacterium plantarum sp. nov., a marine bacterium isolated from a coastal-marine wetland.</title>
        <authorList>
            <person name="Sanchez-Porro C."/>
            <person name="Ventosa A."/>
            <person name="Amoozegar M."/>
        </authorList>
    </citation>
    <scope>NUCLEOTIDE SEQUENCE [LARGE SCALE GENOMIC DNA]</scope>
    <source>
        <strain evidence="2 3">GBPx2</strain>
    </source>
</reference>
<sequence length="159" mass="17848">MIQRIQTLFLLLVAISMIAAVATPIWLQVNAMGNQYMEMTAWQITISELPQKNTLSQSGNIYIGILALLAAVIAIYSLLQFKNRKKQLMLNMINALLMGLTLGLVVYTSFKANENFNPAVSGSFVLGFYAIAFALIMNLVANRFIRKDEMLIRSVDRIR</sequence>
<keyword evidence="1" id="KW-0472">Membrane</keyword>
<feature type="transmembrane region" description="Helical" evidence="1">
    <location>
        <begin position="122"/>
        <end position="141"/>
    </location>
</feature>
<comment type="caution">
    <text evidence="2">The sequence shown here is derived from an EMBL/GenBank/DDBJ whole genome shotgun (WGS) entry which is preliminary data.</text>
</comment>
<organism evidence="2 3">
    <name type="scientific">Cyclobacterium plantarum</name>
    <dbReference type="NCBI Taxonomy" id="2716263"/>
    <lineage>
        <taxon>Bacteria</taxon>
        <taxon>Pseudomonadati</taxon>
        <taxon>Bacteroidota</taxon>
        <taxon>Cytophagia</taxon>
        <taxon>Cytophagales</taxon>
        <taxon>Cyclobacteriaceae</taxon>
        <taxon>Cyclobacterium</taxon>
    </lineage>
</organism>
<feature type="transmembrane region" description="Helical" evidence="1">
    <location>
        <begin position="91"/>
        <end position="110"/>
    </location>
</feature>